<dbReference type="EMBL" id="QBLH01003980">
    <property type="protein sequence ID" value="TGZ31921.1"/>
    <property type="molecule type" value="Genomic_DNA"/>
</dbReference>
<keyword evidence="1" id="KW-0812">Transmembrane</keyword>
<keyword evidence="1" id="KW-1133">Transmembrane helix</keyword>
<dbReference type="AlphaFoldDB" id="A0A4S2J9G2"/>
<gene>
    <name evidence="2" type="ORF">DBV15_01184</name>
</gene>
<reference evidence="2 3" key="1">
    <citation type="journal article" date="2019" name="Philos. Trans. R. Soc. Lond., B, Biol. Sci.">
        <title>Ant behaviour and brain gene expression of defending hosts depend on the ecological success of the intruding social parasite.</title>
        <authorList>
            <person name="Kaur R."/>
            <person name="Stoldt M."/>
            <person name="Jongepier E."/>
            <person name="Feldmeyer B."/>
            <person name="Menzel F."/>
            <person name="Bornberg-Bauer E."/>
            <person name="Foitzik S."/>
        </authorList>
    </citation>
    <scope>NUCLEOTIDE SEQUENCE [LARGE SCALE GENOMIC DNA]</scope>
    <source>
        <tissue evidence="2">Whole body</tissue>
    </source>
</reference>
<comment type="caution">
    <text evidence="2">The sequence shown here is derived from an EMBL/GenBank/DDBJ whole genome shotgun (WGS) entry which is preliminary data.</text>
</comment>
<name>A0A4S2J9G2_9HYME</name>
<dbReference type="Proteomes" id="UP000310200">
    <property type="component" value="Unassembled WGS sequence"/>
</dbReference>
<accession>A0A4S2J9G2</accession>
<keyword evidence="1" id="KW-0472">Membrane</keyword>
<protein>
    <submittedName>
        <fullName evidence="2">Uncharacterized protein</fullName>
    </submittedName>
</protein>
<organism evidence="2 3">
    <name type="scientific">Temnothorax longispinosus</name>
    <dbReference type="NCBI Taxonomy" id="300112"/>
    <lineage>
        <taxon>Eukaryota</taxon>
        <taxon>Metazoa</taxon>
        <taxon>Ecdysozoa</taxon>
        <taxon>Arthropoda</taxon>
        <taxon>Hexapoda</taxon>
        <taxon>Insecta</taxon>
        <taxon>Pterygota</taxon>
        <taxon>Neoptera</taxon>
        <taxon>Endopterygota</taxon>
        <taxon>Hymenoptera</taxon>
        <taxon>Apocrita</taxon>
        <taxon>Aculeata</taxon>
        <taxon>Formicoidea</taxon>
        <taxon>Formicidae</taxon>
        <taxon>Myrmicinae</taxon>
        <taxon>Temnothorax</taxon>
    </lineage>
</organism>
<evidence type="ECO:0000313" key="3">
    <source>
        <dbReference type="Proteomes" id="UP000310200"/>
    </source>
</evidence>
<sequence>MTEGHERQPQIALIHLLTFSSAFTNGLLLSHFVECNAQRPKYIRRSWPMIYRELMSRPGSNQGLKQLSAGQTELAAAIYGHGAAPDTPEAHLHLSPLLPLPRGLFRQVNAHSLSKSRPNRRSRFIYRLRAPPTPDVSEFSLLVEEGRTRDSEASDENENAKRHRSGWLATRVAYETGGSARTNAGRNVKLAFQKEINAAEIAVLLTDRI</sequence>
<feature type="transmembrane region" description="Helical" evidence="1">
    <location>
        <begin position="12"/>
        <end position="33"/>
    </location>
</feature>
<proteinExistence type="predicted"/>
<evidence type="ECO:0000313" key="2">
    <source>
        <dbReference type="EMBL" id="TGZ31921.1"/>
    </source>
</evidence>
<keyword evidence="3" id="KW-1185">Reference proteome</keyword>
<evidence type="ECO:0000256" key="1">
    <source>
        <dbReference type="SAM" id="Phobius"/>
    </source>
</evidence>